<evidence type="ECO:0000313" key="3">
    <source>
        <dbReference type="Proteomes" id="UP000697297"/>
    </source>
</evidence>
<organism evidence="2 3">
    <name type="scientific">Ogataea haglerorum</name>
    <dbReference type="NCBI Taxonomy" id="1937702"/>
    <lineage>
        <taxon>Eukaryota</taxon>
        <taxon>Fungi</taxon>
        <taxon>Dikarya</taxon>
        <taxon>Ascomycota</taxon>
        <taxon>Saccharomycotina</taxon>
        <taxon>Pichiomycetes</taxon>
        <taxon>Pichiales</taxon>
        <taxon>Pichiaceae</taxon>
        <taxon>Ogataea</taxon>
    </lineage>
</organism>
<feature type="region of interest" description="Disordered" evidence="1">
    <location>
        <begin position="43"/>
        <end position="71"/>
    </location>
</feature>
<gene>
    <name evidence="2" type="ORF">KL946_001478</name>
</gene>
<feature type="compositionally biased region" description="Polar residues" evidence="1">
    <location>
        <begin position="45"/>
        <end position="54"/>
    </location>
</feature>
<sequence>MILKPQAATTKSGMLAYEAINHVKNGRIPEYDSLDGMDLRLLASPNATPQLKGNTRQKRPEQPKSNESASLSIRCHCMMRTSPRCASRQLAISLHDTNSSRSRPSAVGYLRDETHNSSSPTNLTPDC</sequence>
<evidence type="ECO:0000256" key="1">
    <source>
        <dbReference type="SAM" id="MobiDB-lite"/>
    </source>
</evidence>
<keyword evidence="3" id="KW-1185">Reference proteome</keyword>
<reference evidence="2 3" key="1">
    <citation type="journal article" date="2021" name="G3 (Bethesda)">
        <title>Genomic diversity, chromosomal rearrangements, and interspecies hybridization in the ogataea polymorpha species complex.</title>
        <authorList>
            <person name="Hanson S.J."/>
            <person name="Cinneide E.O."/>
            <person name="Salzberg L.I."/>
            <person name="Wolfe K.H."/>
            <person name="McGowan J."/>
            <person name="Fitzpatrick D.A."/>
            <person name="Matlin K."/>
        </authorList>
    </citation>
    <scope>NUCLEOTIDE SEQUENCE [LARGE SCALE GENOMIC DNA]</scope>
    <source>
        <strain evidence="2">81-436-3</strain>
    </source>
</reference>
<name>A0ABQ7RKI1_9ASCO</name>
<dbReference type="Proteomes" id="UP000697297">
    <property type="component" value="Unassembled WGS sequence"/>
</dbReference>
<comment type="caution">
    <text evidence="2">The sequence shown here is derived from an EMBL/GenBank/DDBJ whole genome shotgun (WGS) entry which is preliminary data.</text>
</comment>
<protein>
    <submittedName>
        <fullName evidence="2">Uncharacterized protein</fullName>
    </submittedName>
</protein>
<evidence type="ECO:0000313" key="2">
    <source>
        <dbReference type="EMBL" id="KAG7767379.1"/>
    </source>
</evidence>
<accession>A0ABQ7RKI1</accession>
<feature type="compositionally biased region" description="Polar residues" evidence="1">
    <location>
        <begin position="116"/>
        <end position="127"/>
    </location>
</feature>
<proteinExistence type="predicted"/>
<dbReference type="EMBL" id="JAHLUN010000003">
    <property type="protein sequence ID" value="KAG7767379.1"/>
    <property type="molecule type" value="Genomic_DNA"/>
</dbReference>
<feature type="region of interest" description="Disordered" evidence="1">
    <location>
        <begin position="93"/>
        <end position="127"/>
    </location>
</feature>